<dbReference type="Proteomes" id="UP000036458">
    <property type="component" value="Chromosome"/>
</dbReference>
<protein>
    <submittedName>
        <fullName evidence="6">ABC transporter</fullName>
    </submittedName>
</protein>
<dbReference type="InterPro" id="IPR027417">
    <property type="entry name" value="P-loop_NTPase"/>
</dbReference>
<accession>A0A0H4VLG6</accession>
<dbReference type="InterPro" id="IPR015860">
    <property type="entry name" value="ABC_transpr_TagH-like"/>
</dbReference>
<evidence type="ECO:0000313" key="7">
    <source>
        <dbReference type="Proteomes" id="UP000036458"/>
    </source>
</evidence>
<name>A0A0H4VLG6_9BACT</name>
<dbReference type="GO" id="GO:0016887">
    <property type="term" value="F:ATP hydrolysis activity"/>
    <property type="evidence" value="ECO:0007669"/>
    <property type="project" value="InterPro"/>
</dbReference>
<dbReference type="PANTHER" id="PTHR46743">
    <property type="entry name" value="TEICHOIC ACIDS EXPORT ATP-BINDING PROTEIN TAGH"/>
    <property type="match status" value="1"/>
</dbReference>
<sequence>MGDVAIKVEGLGKKYQLGTIGTGALRGDLSQWWASVRGKGNPYASLENDESSLSKKGDFWALQDINFEIKQGQAVGIMGRNGAGKSTLLKILSRITSPTTGEIRIKGRIASLLEVGTGFHPELTGRENIFLNGAILGMTTREIRSKLDEIISFSGVEQHIDTPVKRYSSGMSVRLAFAVAAHLEPEILIIDEVLAVGDADFQKKCLGKMGEVTGEGRTILFVSHNMQAITNLCPEAIWLQDGRLHAKGDSKQLVSSYLSVSQNKLWCQHWDTLDNAPGNASIKIVSVELIPDLPDPLMPINTSTPITVRFKIYNYCQQLKLTADLLLFTIAGDCVFDVPTQGGIYPEGYIEGECTVPGNFLNDGSYYFSLYFGKDTSKELFYFKNCLAFEVEDCRESMDWYGKWWGWVRPRFPFAMKPVPVGLSASAF</sequence>
<gene>
    <name evidence="6" type="ORF">TH63_14990</name>
</gene>
<feature type="domain" description="ABC transporter" evidence="5">
    <location>
        <begin position="46"/>
        <end position="266"/>
    </location>
</feature>
<evidence type="ECO:0000313" key="6">
    <source>
        <dbReference type="EMBL" id="AKQ46635.1"/>
    </source>
</evidence>
<dbReference type="GO" id="GO:0005524">
    <property type="term" value="F:ATP binding"/>
    <property type="evidence" value="ECO:0007669"/>
    <property type="project" value="UniProtKB-KW"/>
</dbReference>
<organism evidence="6 7">
    <name type="scientific">Rufibacter radiotolerans</name>
    <dbReference type="NCBI Taxonomy" id="1379910"/>
    <lineage>
        <taxon>Bacteria</taxon>
        <taxon>Pseudomonadati</taxon>
        <taxon>Bacteroidota</taxon>
        <taxon>Cytophagia</taxon>
        <taxon>Cytophagales</taxon>
        <taxon>Hymenobacteraceae</taxon>
        <taxon>Rufibacter</taxon>
    </lineage>
</organism>
<dbReference type="InterPro" id="IPR050683">
    <property type="entry name" value="Bact_Polysacc_Export_ATP-bd"/>
</dbReference>
<dbReference type="CDD" id="cd10147">
    <property type="entry name" value="Wzt_C-like"/>
    <property type="match status" value="1"/>
</dbReference>
<dbReference type="InterPro" id="IPR003439">
    <property type="entry name" value="ABC_transporter-like_ATP-bd"/>
</dbReference>
<dbReference type="InterPro" id="IPR029439">
    <property type="entry name" value="Wzt_C"/>
</dbReference>
<dbReference type="Pfam" id="PF00005">
    <property type="entry name" value="ABC_tran"/>
    <property type="match status" value="1"/>
</dbReference>
<keyword evidence="4" id="KW-0067">ATP-binding</keyword>
<dbReference type="GO" id="GO:0016020">
    <property type="term" value="C:membrane"/>
    <property type="evidence" value="ECO:0007669"/>
    <property type="project" value="InterPro"/>
</dbReference>
<dbReference type="GO" id="GO:0140359">
    <property type="term" value="F:ABC-type transporter activity"/>
    <property type="evidence" value="ECO:0007669"/>
    <property type="project" value="InterPro"/>
</dbReference>
<dbReference type="SMART" id="SM00382">
    <property type="entry name" value="AAA"/>
    <property type="match status" value="1"/>
</dbReference>
<evidence type="ECO:0000259" key="5">
    <source>
        <dbReference type="PROSITE" id="PS50893"/>
    </source>
</evidence>
<dbReference type="STRING" id="1379910.TH63_14990"/>
<dbReference type="PANTHER" id="PTHR46743:SF2">
    <property type="entry name" value="TEICHOIC ACIDS EXPORT ATP-BINDING PROTEIN TAGH"/>
    <property type="match status" value="1"/>
</dbReference>
<evidence type="ECO:0000256" key="2">
    <source>
        <dbReference type="ARBA" id="ARBA00022448"/>
    </source>
</evidence>
<dbReference type="AlphaFoldDB" id="A0A0H4VLG6"/>
<dbReference type="PROSITE" id="PS00211">
    <property type="entry name" value="ABC_TRANSPORTER_1"/>
    <property type="match status" value="1"/>
</dbReference>
<evidence type="ECO:0000256" key="1">
    <source>
        <dbReference type="ARBA" id="ARBA00005417"/>
    </source>
</evidence>
<dbReference type="InterPro" id="IPR017871">
    <property type="entry name" value="ABC_transporter-like_CS"/>
</dbReference>
<reference evidence="6 7" key="1">
    <citation type="submission" date="2015-01" db="EMBL/GenBank/DDBJ databases">
        <title>Rufibacter sp./DG31D/ whole genome sequencing.</title>
        <authorList>
            <person name="Kim M.K."/>
            <person name="Srinivasan S."/>
            <person name="Lee J.-J."/>
        </authorList>
    </citation>
    <scope>NUCLEOTIDE SEQUENCE [LARGE SCALE GENOMIC DNA]</scope>
    <source>
        <strain evidence="6 7">DG31D</strain>
    </source>
</reference>
<keyword evidence="2" id="KW-0813">Transport</keyword>
<dbReference type="KEGG" id="ruf:TH63_14990"/>
<dbReference type="SUPFAM" id="SSF52540">
    <property type="entry name" value="P-loop containing nucleoside triphosphate hydrolases"/>
    <property type="match status" value="1"/>
</dbReference>
<comment type="similarity">
    <text evidence="1">Belongs to the ABC transporter superfamily.</text>
</comment>
<dbReference type="Gene3D" id="3.40.50.300">
    <property type="entry name" value="P-loop containing nucleotide triphosphate hydrolases"/>
    <property type="match status" value="1"/>
</dbReference>
<proteinExistence type="inferred from homology"/>
<evidence type="ECO:0000256" key="3">
    <source>
        <dbReference type="ARBA" id="ARBA00022741"/>
    </source>
</evidence>
<dbReference type="RefSeq" id="WP_048921651.1">
    <property type="nucleotide sequence ID" value="NZ_CP010777.1"/>
</dbReference>
<dbReference type="InterPro" id="IPR003593">
    <property type="entry name" value="AAA+_ATPase"/>
</dbReference>
<keyword evidence="7" id="KW-1185">Reference proteome</keyword>
<evidence type="ECO:0000256" key="4">
    <source>
        <dbReference type="ARBA" id="ARBA00022840"/>
    </source>
</evidence>
<keyword evidence="3" id="KW-0547">Nucleotide-binding</keyword>
<dbReference type="CDD" id="cd03220">
    <property type="entry name" value="ABC_KpsT_Wzt"/>
    <property type="match status" value="1"/>
</dbReference>
<dbReference type="PROSITE" id="PS50893">
    <property type="entry name" value="ABC_TRANSPORTER_2"/>
    <property type="match status" value="1"/>
</dbReference>
<dbReference type="OrthoDB" id="9785229at2"/>
<dbReference type="EMBL" id="CP010777">
    <property type="protein sequence ID" value="AKQ46635.1"/>
    <property type="molecule type" value="Genomic_DNA"/>
</dbReference>
<dbReference type="PATRIC" id="fig|1379910.4.peg.3268"/>